<dbReference type="Proteomes" id="UP000035900">
    <property type="component" value="Unassembled WGS sequence"/>
</dbReference>
<evidence type="ECO:0000313" key="3">
    <source>
        <dbReference type="Proteomes" id="UP000035900"/>
    </source>
</evidence>
<dbReference type="InterPro" id="IPR002347">
    <property type="entry name" value="SDR_fam"/>
</dbReference>
<reference evidence="2 3" key="1">
    <citation type="journal article" date="2004" name="Int. J. Syst. Evol. Microbiol.">
        <title>Kaistella koreensis gen. nov., sp. nov., a novel member of the Chryseobacterium-Bergeyella-Riemerella branch.</title>
        <authorList>
            <person name="Kim M.K."/>
            <person name="Im W.T."/>
            <person name="Shin Y.K."/>
            <person name="Lim J.H."/>
            <person name="Kim S.H."/>
            <person name="Lee B.C."/>
            <person name="Park M.Y."/>
            <person name="Lee K.Y."/>
            <person name="Lee S.T."/>
        </authorList>
    </citation>
    <scope>NUCLEOTIDE SEQUENCE [LARGE SCALE GENOMIC DNA]</scope>
    <source>
        <strain evidence="2 3">CCUG 49689</strain>
    </source>
</reference>
<evidence type="ECO:0000313" key="2">
    <source>
        <dbReference type="EMBL" id="KMQ71553.1"/>
    </source>
</evidence>
<evidence type="ECO:0000256" key="1">
    <source>
        <dbReference type="ARBA" id="ARBA00006484"/>
    </source>
</evidence>
<dbReference type="Pfam" id="PF13561">
    <property type="entry name" value="adh_short_C2"/>
    <property type="match status" value="1"/>
</dbReference>
<sequence>MEVSLKNQVAIITGSSSGIGAGIAKSMAESGATVIVNYPFAGALEQANAVLKEITDHGGNGIVYMCDVSKEDQVIKMFQDVVSQFGTVDILVNNAGIQKDAPFTEMTFDQWNAVIGVNLTGNFLCAREAIKEFLRRGIDTSRSIACGKIIHISSVHEIIPWSGHANYASSKGAIRMLMQTLAQEYGRQKIRVNSICPGAIQTPINTNAWNTAEALDSLLKLIPYDRIGQPEDIGNLAVFLASDKADYISGTSVFIDGAMTTFESFSTGG</sequence>
<dbReference type="RefSeq" id="WP_048499304.1">
    <property type="nucleotide sequence ID" value="NZ_LFNG01000007.1"/>
</dbReference>
<dbReference type="PATRIC" id="fig|1304281.5.peg.1463"/>
<name>A0A0J7IZ98_9FLAO</name>
<dbReference type="PROSITE" id="PS00061">
    <property type="entry name" value="ADH_SHORT"/>
    <property type="match status" value="1"/>
</dbReference>
<dbReference type="FunFam" id="3.40.50.720:FF:000084">
    <property type="entry name" value="Short-chain dehydrogenase reductase"/>
    <property type="match status" value="1"/>
</dbReference>
<dbReference type="NCBIfam" id="NF005559">
    <property type="entry name" value="PRK07231.1"/>
    <property type="match status" value="1"/>
</dbReference>
<keyword evidence="3" id="KW-1185">Reference proteome</keyword>
<dbReference type="InterPro" id="IPR036291">
    <property type="entry name" value="NAD(P)-bd_dom_sf"/>
</dbReference>
<organism evidence="2 3">
    <name type="scientific">Chryseobacterium koreense CCUG 49689</name>
    <dbReference type="NCBI Taxonomy" id="1304281"/>
    <lineage>
        <taxon>Bacteria</taxon>
        <taxon>Pseudomonadati</taxon>
        <taxon>Bacteroidota</taxon>
        <taxon>Flavobacteriia</taxon>
        <taxon>Flavobacteriales</taxon>
        <taxon>Weeksellaceae</taxon>
        <taxon>Chryseobacterium group</taxon>
        <taxon>Chryseobacterium</taxon>
    </lineage>
</organism>
<accession>A0A0J7IZ98</accession>
<protein>
    <submittedName>
        <fullName evidence="2">Sugar dehydrogenase</fullName>
    </submittedName>
</protein>
<dbReference type="SUPFAM" id="SSF51735">
    <property type="entry name" value="NAD(P)-binding Rossmann-fold domains"/>
    <property type="match status" value="1"/>
</dbReference>
<dbReference type="EMBL" id="LFNG01000007">
    <property type="protein sequence ID" value="KMQ71553.1"/>
    <property type="molecule type" value="Genomic_DNA"/>
</dbReference>
<dbReference type="PRINTS" id="PR00080">
    <property type="entry name" value="SDRFAMILY"/>
</dbReference>
<dbReference type="Gene3D" id="3.40.50.720">
    <property type="entry name" value="NAD(P)-binding Rossmann-like Domain"/>
    <property type="match status" value="1"/>
</dbReference>
<dbReference type="STRING" id="1304281.ACM44_06825"/>
<dbReference type="InterPro" id="IPR020904">
    <property type="entry name" value="Sc_DH/Rdtase_CS"/>
</dbReference>
<dbReference type="OrthoDB" id="9788235at2"/>
<proteinExistence type="inferred from homology"/>
<dbReference type="PANTHER" id="PTHR42879">
    <property type="entry name" value="3-OXOACYL-(ACYL-CARRIER-PROTEIN) REDUCTASE"/>
    <property type="match status" value="1"/>
</dbReference>
<dbReference type="InterPro" id="IPR050259">
    <property type="entry name" value="SDR"/>
</dbReference>
<dbReference type="PRINTS" id="PR00081">
    <property type="entry name" value="GDHRDH"/>
</dbReference>
<dbReference type="AlphaFoldDB" id="A0A0J7IZ98"/>
<gene>
    <name evidence="2" type="ORF">ACM44_06825</name>
</gene>
<comment type="caution">
    <text evidence="2">The sequence shown here is derived from an EMBL/GenBank/DDBJ whole genome shotgun (WGS) entry which is preliminary data.</text>
</comment>
<comment type="similarity">
    <text evidence="1">Belongs to the short-chain dehydrogenases/reductases (SDR) family.</text>
</comment>
<dbReference type="PANTHER" id="PTHR42879:SF2">
    <property type="entry name" value="3-OXOACYL-[ACYL-CARRIER-PROTEIN] REDUCTASE FABG"/>
    <property type="match status" value="1"/>
</dbReference>
<dbReference type="GO" id="GO:0032787">
    <property type="term" value="P:monocarboxylic acid metabolic process"/>
    <property type="evidence" value="ECO:0007669"/>
    <property type="project" value="UniProtKB-ARBA"/>
</dbReference>